<dbReference type="Pfam" id="PF00089">
    <property type="entry name" value="Trypsin"/>
    <property type="match status" value="1"/>
</dbReference>
<dbReference type="GO" id="GO:0004252">
    <property type="term" value="F:serine-type endopeptidase activity"/>
    <property type="evidence" value="ECO:0007669"/>
    <property type="project" value="InterPro"/>
</dbReference>
<evidence type="ECO:0000259" key="10">
    <source>
        <dbReference type="PROSITE" id="PS50240"/>
    </source>
</evidence>
<dbReference type="Gene3D" id="2.60.120.290">
    <property type="entry name" value="Spermadhesin, CUB domain"/>
    <property type="match status" value="1"/>
</dbReference>
<dbReference type="GeneID" id="117569572"/>
<dbReference type="InterPro" id="IPR000859">
    <property type="entry name" value="CUB_dom"/>
</dbReference>
<dbReference type="SMART" id="SM00020">
    <property type="entry name" value="Tryp_SPc"/>
    <property type="match status" value="1"/>
</dbReference>
<evidence type="ECO:0000256" key="7">
    <source>
        <dbReference type="PROSITE-ProRule" id="PRU00059"/>
    </source>
</evidence>
<dbReference type="FunFam" id="2.40.10.10:FF:000015">
    <property type="entry name" value="Atrial natriuretic peptide-converting enzyme"/>
    <property type="match status" value="1"/>
</dbReference>
<comment type="caution">
    <text evidence="7">Lacks conserved residue(s) required for the propagation of feature annotation.</text>
</comment>
<dbReference type="GO" id="GO:0160032">
    <property type="term" value="P:Toll receptor ligand protein activation cascade"/>
    <property type="evidence" value="ECO:0007669"/>
    <property type="project" value="UniProtKB-ARBA"/>
</dbReference>
<dbReference type="GO" id="GO:0005576">
    <property type="term" value="C:extracellular region"/>
    <property type="evidence" value="ECO:0007669"/>
    <property type="project" value="UniProtKB-SubCell"/>
</dbReference>
<reference evidence="12" key="1">
    <citation type="submission" date="2025-08" db="UniProtKB">
        <authorList>
            <consortium name="RefSeq"/>
        </authorList>
    </citation>
    <scope>IDENTIFICATION</scope>
    <source>
        <strain evidence="12">15112-1751.03</strain>
        <tissue evidence="12">Whole Adult</tissue>
    </source>
</reference>
<dbReference type="CDD" id="cd00190">
    <property type="entry name" value="Tryp_SPc"/>
    <property type="match status" value="1"/>
</dbReference>
<evidence type="ECO:0000256" key="5">
    <source>
        <dbReference type="ARBA" id="ARBA00022825"/>
    </source>
</evidence>
<dbReference type="InterPro" id="IPR009003">
    <property type="entry name" value="Peptidase_S1_PA"/>
</dbReference>
<name>A0A6P8YHY9_DROAB</name>
<dbReference type="InterPro" id="IPR043504">
    <property type="entry name" value="Peptidase_S1_PA_chymotrypsin"/>
</dbReference>
<protein>
    <submittedName>
        <fullName evidence="12">Venom serine protease</fullName>
    </submittedName>
</protein>
<dbReference type="PROSITE" id="PS01180">
    <property type="entry name" value="CUB"/>
    <property type="match status" value="1"/>
</dbReference>
<evidence type="ECO:0000256" key="3">
    <source>
        <dbReference type="ARBA" id="ARBA00022670"/>
    </source>
</evidence>
<evidence type="ECO:0000313" key="12">
    <source>
        <dbReference type="RefSeq" id="XP_034106687.1"/>
    </source>
</evidence>
<feature type="domain" description="Peptidase S1" evidence="10">
    <location>
        <begin position="151"/>
        <end position="389"/>
    </location>
</feature>
<dbReference type="InterPro" id="IPR001314">
    <property type="entry name" value="Peptidase_S1A"/>
</dbReference>
<dbReference type="Pfam" id="PF00431">
    <property type="entry name" value="CUB"/>
    <property type="match status" value="1"/>
</dbReference>
<dbReference type="GO" id="GO:0050832">
    <property type="term" value="P:defense response to fungus"/>
    <property type="evidence" value="ECO:0007669"/>
    <property type="project" value="UniProtKB-ARBA"/>
</dbReference>
<dbReference type="AlphaFoldDB" id="A0A6P8YHY9"/>
<dbReference type="InterPro" id="IPR001254">
    <property type="entry name" value="Trypsin_dom"/>
</dbReference>
<accession>A0A6P8YHY9</accession>
<keyword evidence="2" id="KW-0964">Secreted</keyword>
<dbReference type="InterPro" id="IPR018114">
    <property type="entry name" value="TRYPSIN_HIS"/>
</dbReference>
<keyword evidence="3 12" id="KW-0645">Protease</keyword>
<dbReference type="Gene3D" id="2.40.10.10">
    <property type="entry name" value="Trypsin-like serine proteases"/>
    <property type="match status" value="1"/>
</dbReference>
<sequence>MFKLSVILLAVPIFFGLAKSQQCNWQYSLQPGQTINITSSNYPRPFPAGSSCRYQLHAPASHVIHLSCVFEVYPDMCQTNFLYISRDGDLQFRDGERFCRTGRVTLASHFQTMAIGYHSTNFASQQQARLSCQAIAVRVPCDCGWSLTTRITNGKEAIKHEFPSMVGLRDISSNLPIFCGGSIISDRFIVTAAHCTDRQPVASRIMAIVGVHDLSLTGESMFASQYAIQSIIRHPNYSSTRNTNDIALLQTVRRFVWSRGVAPICLPFRHIQGGEAYDVVDIAGWGTLGFGSAKSNTLQKANVMTIVNSDCSIRYNISIDANQVCTYDHTGQGQDSCQYDSGGPVILRQRNRMFLLGVISYGRSCGQRYGIGVNTRISSHLKWIGDYVGNSMCMR</sequence>
<evidence type="ECO:0000256" key="2">
    <source>
        <dbReference type="ARBA" id="ARBA00022525"/>
    </source>
</evidence>
<dbReference type="PRINTS" id="PR00722">
    <property type="entry name" value="CHYMOTRYPSIN"/>
</dbReference>
<keyword evidence="5" id="KW-0720">Serine protease</keyword>
<dbReference type="Proteomes" id="UP000515160">
    <property type="component" value="Chromosome 3"/>
</dbReference>
<keyword evidence="11" id="KW-1185">Reference proteome</keyword>
<organism evidence="11 12">
    <name type="scientific">Drosophila albomicans</name>
    <name type="common">Fruit fly</name>
    <dbReference type="NCBI Taxonomy" id="7291"/>
    <lineage>
        <taxon>Eukaryota</taxon>
        <taxon>Metazoa</taxon>
        <taxon>Ecdysozoa</taxon>
        <taxon>Arthropoda</taxon>
        <taxon>Hexapoda</taxon>
        <taxon>Insecta</taxon>
        <taxon>Pterygota</taxon>
        <taxon>Neoptera</taxon>
        <taxon>Endopterygota</taxon>
        <taxon>Diptera</taxon>
        <taxon>Brachycera</taxon>
        <taxon>Muscomorpha</taxon>
        <taxon>Ephydroidea</taxon>
        <taxon>Drosophilidae</taxon>
        <taxon>Drosophila</taxon>
    </lineage>
</organism>
<dbReference type="SUPFAM" id="SSF50494">
    <property type="entry name" value="Trypsin-like serine proteases"/>
    <property type="match status" value="1"/>
</dbReference>
<feature type="signal peptide" evidence="8">
    <location>
        <begin position="1"/>
        <end position="20"/>
    </location>
</feature>
<dbReference type="RefSeq" id="XP_034106687.1">
    <property type="nucleotide sequence ID" value="XM_034250796.2"/>
</dbReference>
<dbReference type="PANTHER" id="PTHR24252:SF7">
    <property type="entry name" value="HYALIN"/>
    <property type="match status" value="1"/>
</dbReference>
<comment type="subcellular location">
    <subcellularLocation>
        <location evidence="1">Secreted</location>
    </subcellularLocation>
</comment>
<dbReference type="InterPro" id="IPR035914">
    <property type="entry name" value="Sperma_CUB_dom_sf"/>
</dbReference>
<evidence type="ECO:0000259" key="9">
    <source>
        <dbReference type="PROSITE" id="PS01180"/>
    </source>
</evidence>
<proteinExistence type="predicted"/>
<feature type="domain" description="CUB" evidence="9">
    <location>
        <begin position="23"/>
        <end position="135"/>
    </location>
</feature>
<dbReference type="PROSITE" id="PS50240">
    <property type="entry name" value="TRYPSIN_DOM"/>
    <property type="match status" value="1"/>
</dbReference>
<dbReference type="PANTHER" id="PTHR24252">
    <property type="entry name" value="ACROSIN-RELATED"/>
    <property type="match status" value="1"/>
</dbReference>
<dbReference type="OrthoDB" id="6380398at2759"/>
<evidence type="ECO:0000256" key="1">
    <source>
        <dbReference type="ARBA" id="ARBA00004613"/>
    </source>
</evidence>
<dbReference type="SMART" id="SM00042">
    <property type="entry name" value="CUB"/>
    <property type="match status" value="1"/>
</dbReference>
<dbReference type="SUPFAM" id="SSF49854">
    <property type="entry name" value="Spermadhesin, CUB domain"/>
    <property type="match status" value="1"/>
</dbReference>
<evidence type="ECO:0000313" key="11">
    <source>
        <dbReference type="Proteomes" id="UP000515160"/>
    </source>
</evidence>
<keyword evidence="4" id="KW-0378">Hydrolase</keyword>
<evidence type="ECO:0000256" key="4">
    <source>
        <dbReference type="ARBA" id="ARBA00022801"/>
    </source>
</evidence>
<gene>
    <name evidence="12" type="primary">LOC117569572</name>
</gene>
<evidence type="ECO:0000256" key="8">
    <source>
        <dbReference type="SAM" id="SignalP"/>
    </source>
</evidence>
<feature type="chain" id="PRO_5028051084" evidence="8">
    <location>
        <begin position="21"/>
        <end position="395"/>
    </location>
</feature>
<dbReference type="PROSITE" id="PS00134">
    <property type="entry name" value="TRYPSIN_HIS"/>
    <property type="match status" value="1"/>
</dbReference>
<keyword evidence="6" id="KW-1015">Disulfide bond</keyword>
<keyword evidence="8" id="KW-0732">Signal</keyword>
<evidence type="ECO:0000256" key="6">
    <source>
        <dbReference type="ARBA" id="ARBA00023157"/>
    </source>
</evidence>
<dbReference type="GO" id="GO:0006508">
    <property type="term" value="P:proteolysis"/>
    <property type="evidence" value="ECO:0007669"/>
    <property type="project" value="UniProtKB-KW"/>
</dbReference>
<dbReference type="GO" id="GO:0035008">
    <property type="term" value="P:positive regulation of melanization defense response"/>
    <property type="evidence" value="ECO:0007669"/>
    <property type="project" value="UniProtKB-ARBA"/>
</dbReference>